<feature type="domain" description="Cytochrome c" evidence="6">
    <location>
        <begin position="312"/>
        <end position="418"/>
    </location>
</feature>
<keyword evidence="1 4" id="KW-0349">Heme</keyword>
<dbReference type="GO" id="GO:0009055">
    <property type="term" value="F:electron transfer activity"/>
    <property type="evidence" value="ECO:0007669"/>
    <property type="project" value="InterPro"/>
</dbReference>
<dbReference type="InterPro" id="IPR009056">
    <property type="entry name" value="Cyt_c-like_dom"/>
</dbReference>
<organism evidence="7 8">
    <name type="scientific">Candidatus Nitrosacidococcus tergens</name>
    <dbReference type="NCBI Taxonomy" id="553981"/>
    <lineage>
        <taxon>Bacteria</taxon>
        <taxon>Pseudomonadati</taxon>
        <taxon>Pseudomonadota</taxon>
        <taxon>Gammaproteobacteria</taxon>
        <taxon>Chromatiales</taxon>
        <taxon>Chromatiaceae</taxon>
        <taxon>Candidatus Nitrosacidococcus</taxon>
    </lineage>
</organism>
<dbReference type="GO" id="GO:0020037">
    <property type="term" value="F:heme binding"/>
    <property type="evidence" value="ECO:0007669"/>
    <property type="project" value="InterPro"/>
</dbReference>
<dbReference type="AlphaFoldDB" id="A0A7G1QA44"/>
<dbReference type="GO" id="GO:0046872">
    <property type="term" value="F:metal ion binding"/>
    <property type="evidence" value="ECO:0007669"/>
    <property type="project" value="UniProtKB-KW"/>
</dbReference>
<dbReference type="PROSITE" id="PS51007">
    <property type="entry name" value="CYTC"/>
    <property type="match status" value="1"/>
</dbReference>
<evidence type="ECO:0000256" key="5">
    <source>
        <dbReference type="SAM" id="SignalP"/>
    </source>
</evidence>
<dbReference type="SUPFAM" id="SSF46626">
    <property type="entry name" value="Cytochrome c"/>
    <property type="match status" value="1"/>
</dbReference>
<dbReference type="KEGG" id="ntg:NSCAC_1156"/>
<feature type="signal peptide" evidence="5">
    <location>
        <begin position="1"/>
        <end position="16"/>
    </location>
</feature>
<dbReference type="RefSeq" id="WP_197743872.1">
    <property type="nucleotide sequence ID" value="NZ_LR778175.1"/>
</dbReference>
<dbReference type="GO" id="GO:0004130">
    <property type="term" value="F:cytochrome-c peroxidase activity"/>
    <property type="evidence" value="ECO:0007669"/>
    <property type="project" value="TreeGrafter"/>
</dbReference>
<keyword evidence="5" id="KW-0732">Signal</keyword>
<reference evidence="7 8" key="1">
    <citation type="submission" date="2020-03" db="EMBL/GenBank/DDBJ databases">
        <authorList>
            <person name="Picone N."/>
        </authorList>
    </citation>
    <scope>NUCLEOTIDE SEQUENCE [LARGE SCALE GENOMIC DNA]</scope>
    <source>
        <strain evidence="7">NSCAC1</strain>
    </source>
</reference>
<feature type="chain" id="PRO_5028887677" evidence="5">
    <location>
        <begin position="17"/>
        <end position="418"/>
    </location>
</feature>
<proteinExistence type="predicted"/>
<dbReference type="InterPro" id="IPR051395">
    <property type="entry name" value="Cytochrome_c_Peroxidase/MauG"/>
</dbReference>
<name>A0A7G1QA44_9GAMM</name>
<dbReference type="EMBL" id="LR778175">
    <property type="protein sequence ID" value="CAB1276406.1"/>
    <property type="molecule type" value="Genomic_DNA"/>
</dbReference>
<evidence type="ECO:0000256" key="1">
    <source>
        <dbReference type="ARBA" id="ARBA00022617"/>
    </source>
</evidence>
<gene>
    <name evidence="7" type="ORF">NSCAC_1156</name>
</gene>
<keyword evidence="2 4" id="KW-0479">Metal-binding</keyword>
<keyword evidence="8" id="KW-1185">Reference proteome</keyword>
<keyword evidence="7" id="KW-0449">Lipoprotein</keyword>
<dbReference type="PANTHER" id="PTHR30600">
    <property type="entry name" value="CYTOCHROME C PEROXIDASE-RELATED"/>
    <property type="match status" value="1"/>
</dbReference>
<evidence type="ECO:0000313" key="7">
    <source>
        <dbReference type="EMBL" id="CAB1276406.1"/>
    </source>
</evidence>
<evidence type="ECO:0000313" key="8">
    <source>
        <dbReference type="Proteomes" id="UP000516072"/>
    </source>
</evidence>
<protein>
    <submittedName>
        <fullName evidence="7">Lipoprotein</fullName>
    </submittedName>
</protein>
<dbReference type="Proteomes" id="UP000516072">
    <property type="component" value="Chromosome"/>
</dbReference>
<evidence type="ECO:0000256" key="4">
    <source>
        <dbReference type="PROSITE-ProRule" id="PRU00433"/>
    </source>
</evidence>
<dbReference type="InterPro" id="IPR036909">
    <property type="entry name" value="Cyt_c-like_dom_sf"/>
</dbReference>
<evidence type="ECO:0000259" key="6">
    <source>
        <dbReference type="PROSITE" id="PS51007"/>
    </source>
</evidence>
<evidence type="ECO:0000256" key="3">
    <source>
        <dbReference type="ARBA" id="ARBA00023004"/>
    </source>
</evidence>
<sequence length="418" mass="44697">MKTKLFTMLISGSLLATLGTISYGLTGTSTGEGDSGPLDPTLVAQGQQVFRFETFGDEIFWTNQLHMNEVVSQSVDPKTALAVGLKVDVDALPQAVQEGIADGSVDLTSPATTVTLLKLNAVVGLQGEVSDDGTLTQLGVSCALCHSTVDNSFSAGIGHRLDGWPNHDLNPGAIIALSPALTQAQKDVYNSWGPGLYDPRFNIDGLNNHVVIPPAYGLKDINSVVYTGDGPSLSYWNRYVGVTQMGGQGLFSDPRIGTHINPDQPGLKPGWKPGLFVVNGTQDLVTDKLAALQSYQLSLPAPPAPEGSFDPDAANRGEALFNGSAGCVNCHSGEKFTDANERLHSPEDTVADDKLYVTRTATGMWRTTPLRGLWQHPPYLHDGSAATLQDVVNRYNTKMNLGLTEAEMSDLVEYLKKL</sequence>
<keyword evidence="3 4" id="KW-0408">Iron</keyword>
<dbReference type="Gene3D" id="1.10.760.10">
    <property type="entry name" value="Cytochrome c-like domain"/>
    <property type="match status" value="1"/>
</dbReference>
<accession>A0A7G1QA44</accession>
<dbReference type="Pfam" id="PF00034">
    <property type="entry name" value="Cytochrom_C"/>
    <property type="match status" value="1"/>
</dbReference>
<evidence type="ECO:0000256" key="2">
    <source>
        <dbReference type="ARBA" id="ARBA00022723"/>
    </source>
</evidence>
<dbReference type="PANTHER" id="PTHR30600:SF9">
    <property type="entry name" value="BLR7738 PROTEIN"/>
    <property type="match status" value="1"/>
</dbReference>